<dbReference type="Gene3D" id="3.20.20.140">
    <property type="entry name" value="Metal-dependent hydrolases"/>
    <property type="match status" value="1"/>
</dbReference>
<name>A0A813VQC0_9BILA</name>
<dbReference type="Proteomes" id="UP000663829">
    <property type="component" value="Unassembled WGS sequence"/>
</dbReference>
<protein>
    <recommendedName>
        <fullName evidence="2">Amidohydrolase-related domain-containing protein</fullName>
    </recommendedName>
</protein>
<keyword evidence="5" id="KW-1185">Reference proteome</keyword>
<dbReference type="Proteomes" id="UP000681722">
    <property type="component" value="Unassembled WGS sequence"/>
</dbReference>
<comment type="caution">
    <text evidence="3">The sequence shown here is derived from an EMBL/GenBank/DDBJ whole genome shotgun (WGS) entry which is preliminary data.</text>
</comment>
<reference evidence="3" key="1">
    <citation type="submission" date="2021-02" db="EMBL/GenBank/DDBJ databases">
        <authorList>
            <person name="Nowell W R."/>
        </authorList>
    </citation>
    <scope>NUCLEOTIDE SEQUENCE</scope>
</reference>
<dbReference type="AlphaFoldDB" id="A0A813VQC0"/>
<dbReference type="Pfam" id="PF04909">
    <property type="entry name" value="Amidohydro_2"/>
    <property type="match status" value="1"/>
</dbReference>
<dbReference type="InterPro" id="IPR006680">
    <property type="entry name" value="Amidohydro-rel"/>
</dbReference>
<evidence type="ECO:0000313" key="5">
    <source>
        <dbReference type="Proteomes" id="UP000663829"/>
    </source>
</evidence>
<feature type="domain" description="Amidohydrolase-related" evidence="2">
    <location>
        <begin position="15"/>
        <end position="318"/>
    </location>
</feature>
<dbReference type="OrthoDB" id="2135488at2759"/>
<dbReference type="EMBL" id="CAJOBC010000868">
    <property type="protein sequence ID" value="CAF3634280.1"/>
    <property type="molecule type" value="Genomic_DNA"/>
</dbReference>
<dbReference type="InterPro" id="IPR052350">
    <property type="entry name" value="Metallo-dep_Lactonases"/>
</dbReference>
<sequence>MFDESKIDISKFPLIDAHHHLWDLYGDHYPSLRSVEQGGKTEHVAGDYLKIKKNYQIKDYLHDTKNFNIVKSVHVQVPYENKQDEYGDIKWLQDQTNENDNSHCLPNGIVAYANLSHIDNLRTRFEEFKKYPNIRGIRQMLNWLDDKPKIYTMTDRHDYLTNDKWIQGYSLLQEYKLSFDLQIYQHQMVDAAQIARRYPQTSMILNHCGMPYDCDKFDEWKQCMSILAQQSNISCKISGLVMFQHQWTKESLKPYIEYCLQLFGTKRCAFGSNFPVDKINSTFDDLYKVYFDIAKESGLTSDEMKQVFCDNAKQIYRL</sequence>
<organism evidence="3 5">
    <name type="scientific">Didymodactylos carnosus</name>
    <dbReference type="NCBI Taxonomy" id="1234261"/>
    <lineage>
        <taxon>Eukaryota</taxon>
        <taxon>Metazoa</taxon>
        <taxon>Spiralia</taxon>
        <taxon>Gnathifera</taxon>
        <taxon>Rotifera</taxon>
        <taxon>Eurotatoria</taxon>
        <taxon>Bdelloidea</taxon>
        <taxon>Philodinida</taxon>
        <taxon>Philodinidae</taxon>
        <taxon>Didymodactylos</taxon>
    </lineage>
</organism>
<dbReference type="SUPFAM" id="SSF51556">
    <property type="entry name" value="Metallo-dependent hydrolases"/>
    <property type="match status" value="1"/>
</dbReference>
<accession>A0A813VQC0</accession>
<dbReference type="GO" id="GO:0016787">
    <property type="term" value="F:hydrolase activity"/>
    <property type="evidence" value="ECO:0007669"/>
    <property type="project" value="InterPro"/>
</dbReference>
<evidence type="ECO:0000259" key="2">
    <source>
        <dbReference type="Pfam" id="PF04909"/>
    </source>
</evidence>
<evidence type="ECO:0000313" key="3">
    <source>
        <dbReference type="EMBL" id="CAF0846612.1"/>
    </source>
</evidence>
<dbReference type="EMBL" id="CAJNOQ010000868">
    <property type="protein sequence ID" value="CAF0846612.1"/>
    <property type="molecule type" value="Genomic_DNA"/>
</dbReference>
<dbReference type="PANTHER" id="PTHR43569">
    <property type="entry name" value="AMIDOHYDROLASE"/>
    <property type="match status" value="1"/>
</dbReference>
<proteinExistence type="inferred from homology"/>
<evidence type="ECO:0000313" key="4">
    <source>
        <dbReference type="EMBL" id="CAF3634280.1"/>
    </source>
</evidence>
<evidence type="ECO:0000256" key="1">
    <source>
        <dbReference type="ARBA" id="ARBA00038310"/>
    </source>
</evidence>
<dbReference type="InterPro" id="IPR032466">
    <property type="entry name" value="Metal_Hydrolase"/>
</dbReference>
<gene>
    <name evidence="3" type="ORF">GPM918_LOCUS5850</name>
    <name evidence="4" type="ORF">SRO942_LOCUS5850</name>
</gene>
<dbReference type="PANTHER" id="PTHR43569:SF1">
    <property type="entry name" value="BLL3371 PROTEIN"/>
    <property type="match status" value="1"/>
</dbReference>
<comment type="similarity">
    <text evidence="1">Belongs to the metallo-dependent hydrolases superfamily.</text>
</comment>